<evidence type="ECO:0000313" key="4">
    <source>
        <dbReference type="EMBL" id="EEB07841.1"/>
    </source>
</evidence>
<dbReference type="InterPro" id="IPR004843">
    <property type="entry name" value="Calcineurin-like_PHP"/>
</dbReference>
<dbReference type="eggNOG" id="KOG4419">
    <property type="taxonomic scope" value="Eukaryota"/>
</dbReference>
<evidence type="ECO:0000259" key="3">
    <source>
        <dbReference type="Pfam" id="PF21953"/>
    </source>
</evidence>
<feature type="domain" description="Calcineurin-like phosphoesterase" evidence="2">
    <location>
        <begin position="60"/>
        <end position="284"/>
    </location>
</feature>
<dbReference type="GO" id="GO:0009166">
    <property type="term" value="P:nucleotide catabolic process"/>
    <property type="evidence" value="ECO:0007669"/>
    <property type="project" value="InterPro"/>
</dbReference>
<dbReference type="EMBL" id="KE651167">
    <property type="protein sequence ID" value="EEB07841.1"/>
    <property type="molecule type" value="Genomic_DNA"/>
</dbReference>
<dbReference type="AlphaFoldDB" id="B6K2Y4"/>
<dbReference type="Gene3D" id="3.60.21.10">
    <property type="match status" value="1"/>
</dbReference>
<evidence type="ECO:0000256" key="1">
    <source>
        <dbReference type="SAM" id="SignalP"/>
    </source>
</evidence>
<dbReference type="SUPFAM" id="SSF55816">
    <property type="entry name" value="5'-nucleotidase (syn. UDP-sugar hydrolase), C-terminal domain"/>
    <property type="match status" value="1"/>
</dbReference>
<name>B6K2Y4_SCHJY</name>
<dbReference type="Gene3D" id="3.90.780.10">
    <property type="entry name" value="5'-Nucleotidase, C-terminal domain"/>
    <property type="match status" value="1"/>
</dbReference>
<dbReference type="PANTHER" id="PTHR11575:SF49">
    <property type="entry name" value="PHOSPHOPROTEIN PHOSPHATASE"/>
    <property type="match status" value="1"/>
</dbReference>
<dbReference type="GeneID" id="7051735"/>
<feature type="chain" id="PRO_5002847448" evidence="1">
    <location>
        <begin position="25"/>
        <end position="613"/>
    </location>
</feature>
<dbReference type="RefSeq" id="XP_002174134.1">
    <property type="nucleotide sequence ID" value="XM_002174098.2"/>
</dbReference>
<dbReference type="InterPro" id="IPR053828">
    <property type="entry name" value="Nucleosidase_C"/>
</dbReference>
<dbReference type="OrthoDB" id="7722975at2759"/>
<dbReference type="InterPro" id="IPR014485">
    <property type="entry name" value="Pesterase_C1039"/>
</dbReference>
<proteinExistence type="predicted"/>
<keyword evidence="5" id="KW-1185">Reference proteome</keyword>
<accession>B6K2Y4</accession>
<organism evidence="4 5">
    <name type="scientific">Schizosaccharomyces japonicus (strain yFS275 / FY16936)</name>
    <name type="common">Fission yeast</name>
    <dbReference type="NCBI Taxonomy" id="402676"/>
    <lineage>
        <taxon>Eukaryota</taxon>
        <taxon>Fungi</taxon>
        <taxon>Dikarya</taxon>
        <taxon>Ascomycota</taxon>
        <taxon>Taphrinomycotina</taxon>
        <taxon>Schizosaccharomycetes</taxon>
        <taxon>Schizosaccharomycetales</taxon>
        <taxon>Schizosaccharomycetaceae</taxon>
        <taxon>Schizosaccharomyces</taxon>
    </lineage>
</organism>
<dbReference type="CDD" id="cd07407">
    <property type="entry name" value="MPP_YHR202W_N"/>
    <property type="match status" value="1"/>
</dbReference>
<protein>
    <submittedName>
        <fullName evidence="4">Phosphoprotein phosphatase</fullName>
    </submittedName>
</protein>
<dbReference type="SUPFAM" id="SSF56300">
    <property type="entry name" value="Metallo-dependent phosphatases"/>
    <property type="match status" value="1"/>
</dbReference>
<sequence length="613" mass="69969">MPISVKSVVSKLLAFAGLVSTTTSRELEKRDTDIDWLNYQSEEAYKQSELITPLEWGQLNFIHTTDTHGWLEGHATDDRYKANFGEFKSFVQRMKDIAARKNVDLIVIDTGDLHDGTGFSDLTTPDGIYTDEIFKNLPFDVLTIGNHELYNSDVSKYTYSSFVPHWNGRYLTSNVDIFDPNTGKQVPFGKRSYYFTTSHGVRIMAFGFLFNFRGHSSATVVTPVEDAIKTDWFQNDIHRNDVDLFLVLGHIPVRNWDEWRKLHAAIRAAQPNTPIQMFGGHSHDRDFTVFDDSATALESGRYCETVGWLSIDGLVASSAPVQHTGSKVSGVQSVQAYANLPHPNVALSYSRRYMDFNRGAFVFHTGTTDATFDTSDGSNLSQQIMSYRQQLDMSEPFGCNPQNYYMTEVPHDSKYSLFRFFNEEVFPDIVKNERGDLPRVIFSSGGAFRANFYKGEFNKDTMFQVSPYNTDYFNYLPDVPYSYVRYAYEKLNGGNKLRDDEAKYHKVPGYTTYDDLGGNGDDTLHSNVPYYTAPNLMFQEVNIDTNDEPETVDVIALNYLQKKLTAAINEAAGKQLYKTGDWLQYFVREDHRDSLTDILPLYAEKHWPKHCSN</sequence>
<dbReference type="InterPro" id="IPR036907">
    <property type="entry name" value="5'-Nucleotdase_C_sf"/>
</dbReference>
<dbReference type="GO" id="GO:0008253">
    <property type="term" value="F:5'-nucleotidase activity"/>
    <property type="evidence" value="ECO:0007669"/>
    <property type="project" value="UniProtKB-ARBA"/>
</dbReference>
<dbReference type="GO" id="GO:0005576">
    <property type="term" value="C:extracellular region"/>
    <property type="evidence" value="ECO:0007669"/>
    <property type="project" value="UniProtKB-ARBA"/>
</dbReference>
<evidence type="ECO:0000313" key="5">
    <source>
        <dbReference type="Proteomes" id="UP000001744"/>
    </source>
</evidence>
<feature type="domain" description="Putative 5'-nucleotidase C-terminal" evidence="3">
    <location>
        <begin position="403"/>
        <end position="500"/>
    </location>
</feature>
<dbReference type="FunFam" id="3.60.21.10:FF:000043">
    <property type="entry name" value="Ser/Thr protein phosphatase family"/>
    <property type="match status" value="1"/>
</dbReference>
<dbReference type="Pfam" id="PF21953">
    <property type="entry name" value="NadN_nucleosid_C"/>
    <property type="match status" value="2"/>
</dbReference>
<dbReference type="InterPro" id="IPR006179">
    <property type="entry name" value="5_nucleotidase/apyrase"/>
</dbReference>
<dbReference type="PIRSF" id="PIRSF017316">
    <property type="entry name" value="Pesterase_C1039"/>
    <property type="match status" value="1"/>
</dbReference>
<dbReference type="PANTHER" id="PTHR11575">
    <property type="entry name" value="5'-NUCLEOTIDASE-RELATED"/>
    <property type="match status" value="1"/>
</dbReference>
<dbReference type="HOGENOM" id="CLU_019028_0_0_1"/>
<dbReference type="VEuPathDB" id="FungiDB:SJAG_02959"/>
<dbReference type="STRING" id="402676.B6K2Y4"/>
<dbReference type="Proteomes" id="UP000001744">
    <property type="component" value="Unassembled WGS sequence"/>
</dbReference>
<dbReference type="InterPro" id="IPR041823">
    <property type="entry name" value="YHR202W_N"/>
</dbReference>
<feature type="signal peptide" evidence="1">
    <location>
        <begin position="1"/>
        <end position="24"/>
    </location>
</feature>
<dbReference type="Pfam" id="PF00149">
    <property type="entry name" value="Metallophos"/>
    <property type="match status" value="1"/>
</dbReference>
<reference evidence="4 5" key="1">
    <citation type="journal article" date="2011" name="Science">
        <title>Comparative functional genomics of the fission yeasts.</title>
        <authorList>
            <person name="Rhind N."/>
            <person name="Chen Z."/>
            <person name="Yassour M."/>
            <person name="Thompson D.A."/>
            <person name="Haas B.J."/>
            <person name="Habib N."/>
            <person name="Wapinski I."/>
            <person name="Roy S."/>
            <person name="Lin M.F."/>
            <person name="Heiman D.I."/>
            <person name="Young S.K."/>
            <person name="Furuya K."/>
            <person name="Guo Y."/>
            <person name="Pidoux A."/>
            <person name="Chen H.M."/>
            <person name="Robbertse B."/>
            <person name="Goldberg J.M."/>
            <person name="Aoki K."/>
            <person name="Bayne E.H."/>
            <person name="Berlin A.M."/>
            <person name="Desjardins C.A."/>
            <person name="Dobbs E."/>
            <person name="Dukaj L."/>
            <person name="Fan L."/>
            <person name="FitzGerald M.G."/>
            <person name="French C."/>
            <person name="Gujja S."/>
            <person name="Hansen K."/>
            <person name="Keifenheim D."/>
            <person name="Levin J.Z."/>
            <person name="Mosher R.A."/>
            <person name="Mueller C.A."/>
            <person name="Pfiffner J."/>
            <person name="Priest M."/>
            <person name="Russ C."/>
            <person name="Smialowska A."/>
            <person name="Swoboda P."/>
            <person name="Sykes S.M."/>
            <person name="Vaughn M."/>
            <person name="Vengrova S."/>
            <person name="Yoder R."/>
            <person name="Zeng Q."/>
            <person name="Allshire R."/>
            <person name="Baulcombe D."/>
            <person name="Birren B.W."/>
            <person name="Brown W."/>
            <person name="Ekwall K."/>
            <person name="Kellis M."/>
            <person name="Leatherwood J."/>
            <person name="Levin H."/>
            <person name="Margalit H."/>
            <person name="Martienssen R."/>
            <person name="Nieduszynski C.A."/>
            <person name="Spatafora J.W."/>
            <person name="Friedman N."/>
            <person name="Dalgaard J.Z."/>
            <person name="Baumann P."/>
            <person name="Niki H."/>
            <person name="Regev A."/>
            <person name="Nusbaum C."/>
        </authorList>
    </citation>
    <scope>NUCLEOTIDE SEQUENCE [LARGE SCALE GENOMIC DNA]</scope>
    <source>
        <strain evidence="5">yFS275 / FY16936</strain>
    </source>
</reference>
<dbReference type="JaponicusDB" id="SJAG_02959"/>
<feature type="domain" description="Putative 5'-nucleotidase C-terminal" evidence="3">
    <location>
        <begin position="504"/>
        <end position="564"/>
    </location>
</feature>
<gene>
    <name evidence="4" type="ORF">SJAG_02959</name>
</gene>
<dbReference type="InterPro" id="IPR029052">
    <property type="entry name" value="Metallo-depent_PP-like"/>
</dbReference>
<evidence type="ECO:0000259" key="2">
    <source>
        <dbReference type="Pfam" id="PF00149"/>
    </source>
</evidence>
<dbReference type="GO" id="GO:0005829">
    <property type="term" value="C:cytosol"/>
    <property type="evidence" value="ECO:0000318"/>
    <property type="project" value="GO_Central"/>
</dbReference>
<dbReference type="OMA" id="DWNRNTF"/>
<keyword evidence="1" id="KW-0732">Signal</keyword>